<sequence length="379" mass="40437">MSSNGIALDGSVVRPPYSGVQLSVSHEIKALAEFFPAEQLCLFSRDDGLAAFAAERHIARIAPPMWTGRPAGRALWQQLLLPGALRRRDIGVLHAFAYTAPLRCPVPYVLNVHDLIALEHPELCATTNVWHMRALLPGSARRAAMNIVSTEHVAGQLMSMLGVPRERIVVAPLGVDAARFSTAAPRPAELAPLADRPYLLFVGNIEPKKGLDTLLDAYAACADAIGGLPLVIAGRAAWKSATVVRRIRRWRGPGTIHWLGRVSATMLPGLYQHAAALVMPSITEGFGMPVLEAMAAGTPVVHSAHPALCEATGSAGLGFAVGAPLDLAQKLRTLQQSTALQDDLRAAGRQRAASFSWHRWGESAADVLKQVLQTGKAGS</sequence>
<dbReference type="Gene3D" id="3.40.50.2000">
    <property type="entry name" value="Glycogen Phosphorylase B"/>
    <property type="match status" value="2"/>
</dbReference>
<dbReference type="InterPro" id="IPR028098">
    <property type="entry name" value="Glyco_trans_4-like_N"/>
</dbReference>
<dbReference type="RefSeq" id="WP_307259229.1">
    <property type="nucleotide sequence ID" value="NZ_JAUSVL010000001.1"/>
</dbReference>
<keyword evidence="5" id="KW-1185">Reference proteome</keyword>
<evidence type="ECO:0000256" key="1">
    <source>
        <dbReference type="ARBA" id="ARBA00022679"/>
    </source>
</evidence>
<name>A0AAE4ALA8_9BACT</name>
<organism evidence="4 5">
    <name type="scientific">Oligosphaera ethanolica</name>
    <dbReference type="NCBI Taxonomy" id="760260"/>
    <lineage>
        <taxon>Bacteria</taxon>
        <taxon>Pseudomonadati</taxon>
        <taxon>Lentisphaerota</taxon>
        <taxon>Oligosphaeria</taxon>
        <taxon>Oligosphaerales</taxon>
        <taxon>Oligosphaeraceae</taxon>
        <taxon>Oligosphaera</taxon>
    </lineage>
</organism>
<dbReference type="EMBL" id="JAUSVL010000001">
    <property type="protein sequence ID" value="MDQ0288069.1"/>
    <property type="molecule type" value="Genomic_DNA"/>
</dbReference>
<keyword evidence="1" id="KW-0808">Transferase</keyword>
<dbReference type="CDD" id="cd03809">
    <property type="entry name" value="GT4_MtfB-like"/>
    <property type="match status" value="1"/>
</dbReference>
<evidence type="ECO:0000313" key="4">
    <source>
        <dbReference type="EMBL" id="MDQ0288069.1"/>
    </source>
</evidence>
<evidence type="ECO:0000259" key="3">
    <source>
        <dbReference type="Pfam" id="PF13439"/>
    </source>
</evidence>
<gene>
    <name evidence="4" type="ORF">J3R75_000176</name>
</gene>
<proteinExistence type="predicted"/>
<dbReference type="Pfam" id="PF00534">
    <property type="entry name" value="Glycos_transf_1"/>
    <property type="match status" value="1"/>
</dbReference>
<protein>
    <submittedName>
        <fullName evidence="4">Glycosyltransferase involved in cell wall biosynthesis</fullName>
    </submittedName>
</protein>
<dbReference type="GO" id="GO:0016757">
    <property type="term" value="F:glycosyltransferase activity"/>
    <property type="evidence" value="ECO:0007669"/>
    <property type="project" value="InterPro"/>
</dbReference>
<dbReference type="PANTHER" id="PTHR46401:SF2">
    <property type="entry name" value="GLYCOSYLTRANSFERASE WBBK-RELATED"/>
    <property type="match status" value="1"/>
</dbReference>
<dbReference type="AlphaFoldDB" id="A0AAE4ALA8"/>
<comment type="caution">
    <text evidence="4">The sequence shown here is derived from an EMBL/GenBank/DDBJ whole genome shotgun (WGS) entry which is preliminary data.</text>
</comment>
<evidence type="ECO:0000259" key="2">
    <source>
        <dbReference type="Pfam" id="PF00534"/>
    </source>
</evidence>
<evidence type="ECO:0000313" key="5">
    <source>
        <dbReference type="Proteomes" id="UP001238163"/>
    </source>
</evidence>
<dbReference type="PANTHER" id="PTHR46401">
    <property type="entry name" value="GLYCOSYLTRANSFERASE WBBK-RELATED"/>
    <property type="match status" value="1"/>
</dbReference>
<reference evidence="4" key="1">
    <citation type="submission" date="2023-07" db="EMBL/GenBank/DDBJ databases">
        <title>Genomic Encyclopedia of Type Strains, Phase IV (KMG-IV): sequencing the most valuable type-strain genomes for metagenomic binning, comparative biology and taxonomic classification.</title>
        <authorList>
            <person name="Goeker M."/>
        </authorList>
    </citation>
    <scope>NUCLEOTIDE SEQUENCE</scope>
    <source>
        <strain evidence="4">DSM 24202</strain>
    </source>
</reference>
<dbReference type="SUPFAM" id="SSF53756">
    <property type="entry name" value="UDP-Glycosyltransferase/glycogen phosphorylase"/>
    <property type="match status" value="1"/>
</dbReference>
<dbReference type="Proteomes" id="UP001238163">
    <property type="component" value="Unassembled WGS sequence"/>
</dbReference>
<dbReference type="InterPro" id="IPR001296">
    <property type="entry name" value="Glyco_trans_1"/>
</dbReference>
<accession>A0AAE4ALA8</accession>
<feature type="domain" description="Glycosyltransferase subfamily 4-like N-terminal" evidence="3">
    <location>
        <begin position="39"/>
        <end position="179"/>
    </location>
</feature>
<feature type="domain" description="Glycosyl transferase family 1" evidence="2">
    <location>
        <begin position="194"/>
        <end position="351"/>
    </location>
</feature>
<dbReference type="Pfam" id="PF13439">
    <property type="entry name" value="Glyco_transf_4"/>
    <property type="match status" value="1"/>
</dbReference>
<dbReference type="GO" id="GO:0009103">
    <property type="term" value="P:lipopolysaccharide biosynthetic process"/>
    <property type="evidence" value="ECO:0007669"/>
    <property type="project" value="TreeGrafter"/>
</dbReference>